<proteinExistence type="inferred from homology"/>
<feature type="region of interest" description="Disordered" evidence="5">
    <location>
        <begin position="429"/>
        <end position="457"/>
    </location>
</feature>
<sequence length="608" mass="68622">MAVRVENDAGNNDALQPKLAGADNSTEDFIRFESSDEEEQQDPDRENSDNQRSTAIAGTKRKADADDNADNKDEEAADTVYEKCYNGHPVPAWLRGHKRLGTGSHPNISDMLNEEVTRFVDYISPTPEEHQMRQWVVERLQRVLDLMNLPDIELKALCFGSFDTRLYLPTSDIDMTVMMYEKGTKIVSMRYESKQMITRFLYMLSRALKAEGFCTSCEVISKARVPIIKTRESITNFHIDVSVNAESGFNSARVQKSFCENAYPNALRPLILIIKQFLSQRSMNEVYTGGMGSYAISLLAISLFQMHPRIRSGGLEISKNLGVLLVEFFELYGKRFNYDRVCISVRESGQYLDKRGTGFINYQQPFLLSIEDPCDTANDVTRGTYGINRIRQTFSGAYDLISNSIFAYHQTRKYGEPINDALKALAASQNEDKKARDKRGIKRKRAKGSNGKAVNKNEDYAFDDDPWAPVSFLSSIISVSPSVMHERAKLVKAFYAGTMQKLLGVEYKPDLLGALLPRAASSEPRNAVVYVADEDDEEGAEDGEYKSPSAHEQLSRMKFDFTANGSAYDTIEIHSDYSAGDSEKEEDEEEEDEDEHIVYQISDDDDDL</sequence>
<keyword evidence="9" id="KW-1185">Reference proteome</keyword>
<feature type="region of interest" description="Disordered" evidence="5">
    <location>
        <begin position="572"/>
        <end position="608"/>
    </location>
</feature>
<feature type="compositionally biased region" description="Basic residues" evidence="5">
    <location>
        <begin position="436"/>
        <end position="447"/>
    </location>
</feature>
<dbReference type="SUPFAM" id="SSF81301">
    <property type="entry name" value="Nucleotidyltransferase"/>
    <property type="match status" value="1"/>
</dbReference>
<protein>
    <recommendedName>
        <fullName evidence="2">polynucleotide adenylyltransferase</fullName>
        <ecNumber evidence="2">2.7.7.19</ecNumber>
    </recommendedName>
</protein>
<evidence type="ECO:0000313" key="8">
    <source>
        <dbReference type="EMBL" id="KAJ1646976.1"/>
    </source>
</evidence>
<evidence type="ECO:0000256" key="3">
    <source>
        <dbReference type="ARBA" id="ARBA00022723"/>
    </source>
</evidence>
<dbReference type="Pfam" id="PF03828">
    <property type="entry name" value="PAP_assoc"/>
    <property type="match status" value="1"/>
</dbReference>
<dbReference type="Gene3D" id="1.10.1410.10">
    <property type="match status" value="1"/>
</dbReference>
<dbReference type="GO" id="GO:0043634">
    <property type="term" value="P:polyadenylation-dependent ncRNA catabolic process"/>
    <property type="evidence" value="ECO:0007669"/>
    <property type="project" value="TreeGrafter"/>
</dbReference>
<feature type="compositionally biased region" description="Basic and acidic residues" evidence="5">
    <location>
        <begin position="61"/>
        <end position="71"/>
    </location>
</feature>
<dbReference type="PANTHER" id="PTHR23092">
    <property type="entry name" value="POLY(A) RNA POLYMERASE"/>
    <property type="match status" value="1"/>
</dbReference>
<comment type="similarity">
    <text evidence="1">Belongs to the DNA polymerase type-B-like family.</text>
</comment>
<evidence type="ECO:0000256" key="5">
    <source>
        <dbReference type="SAM" id="MobiDB-lite"/>
    </source>
</evidence>
<dbReference type="AlphaFoldDB" id="A0A9W8CJU5"/>
<dbReference type="Gene3D" id="3.30.460.10">
    <property type="entry name" value="Beta Polymerase, domain 2"/>
    <property type="match status" value="1"/>
</dbReference>
<dbReference type="InterPro" id="IPR002058">
    <property type="entry name" value="PAP_assoc"/>
</dbReference>
<evidence type="ECO:0000256" key="1">
    <source>
        <dbReference type="ARBA" id="ARBA00008593"/>
    </source>
</evidence>
<dbReference type="GO" id="GO:0005730">
    <property type="term" value="C:nucleolus"/>
    <property type="evidence" value="ECO:0007669"/>
    <property type="project" value="TreeGrafter"/>
</dbReference>
<dbReference type="SUPFAM" id="SSF81631">
    <property type="entry name" value="PAP/OAS1 substrate-binding domain"/>
    <property type="match status" value="1"/>
</dbReference>
<feature type="domain" description="PAP-associated" evidence="6">
    <location>
        <begin position="320"/>
        <end position="378"/>
    </location>
</feature>
<dbReference type="Proteomes" id="UP001145021">
    <property type="component" value="Unassembled WGS sequence"/>
</dbReference>
<dbReference type="GO" id="GO:0031499">
    <property type="term" value="C:TRAMP complex"/>
    <property type="evidence" value="ECO:0007669"/>
    <property type="project" value="TreeGrafter"/>
</dbReference>
<dbReference type="InterPro" id="IPR045862">
    <property type="entry name" value="Trf4-like"/>
</dbReference>
<feature type="domain" description="Poly(A) RNA polymerase mitochondrial-like central palm" evidence="7">
    <location>
        <begin position="112"/>
        <end position="252"/>
    </location>
</feature>
<dbReference type="Pfam" id="PF22600">
    <property type="entry name" value="MTPAP-like_central"/>
    <property type="match status" value="1"/>
</dbReference>
<dbReference type="GO" id="GO:0031123">
    <property type="term" value="P:RNA 3'-end processing"/>
    <property type="evidence" value="ECO:0007669"/>
    <property type="project" value="TreeGrafter"/>
</dbReference>
<gene>
    <name evidence="8" type="ORF">LPJ64_001597</name>
</gene>
<dbReference type="FunFam" id="1.10.1410.10:FF:000003">
    <property type="entry name" value="non-canonical poly(A) RNA polymerase PAPD7"/>
    <property type="match status" value="1"/>
</dbReference>
<evidence type="ECO:0000256" key="2">
    <source>
        <dbReference type="ARBA" id="ARBA00012388"/>
    </source>
</evidence>
<dbReference type="PANTHER" id="PTHR23092:SF15">
    <property type="entry name" value="INACTIVE NON-CANONICAL POLY(A) RNA POLYMERASE PROTEIN TRF4-2-RELATED"/>
    <property type="match status" value="1"/>
</dbReference>
<dbReference type="InterPro" id="IPR043519">
    <property type="entry name" value="NT_sf"/>
</dbReference>
<dbReference type="GO" id="GO:0003729">
    <property type="term" value="F:mRNA binding"/>
    <property type="evidence" value="ECO:0007669"/>
    <property type="project" value="TreeGrafter"/>
</dbReference>
<dbReference type="InterPro" id="IPR054708">
    <property type="entry name" value="MTPAP-like_central"/>
</dbReference>
<evidence type="ECO:0000259" key="6">
    <source>
        <dbReference type="Pfam" id="PF03828"/>
    </source>
</evidence>
<dbReference type="GO" id="GO:0010605">
    <property type="term" value="P:negative regulation of macromolecule metabolic process"/>
    <property type="evidence" value="ECO:0007669"/>
    <property type="project" value="UniProtKB-ARBA"/>
</dbReference>
<evidence type="ECO:0000256" key="4">
    <source>
        <dbReference type="ARBA" id="ARBA00022842"/>
    </source>
</evidence>
<dbReference type="EC" id="2.7.7.19" evidence="2"/>
<evidence type="ECO:0000259" key="7">
    <source>
        <dbReference type="Pfam" id="PF22600"/>
    </source>
</evidence>
<organism evidence="8 9">
    <name type="scientific">Coemansia asiatica</name>
    <dbReference type="NCBI Taxonomy" id="1052880"/>
    <lineage>
        <taxon>Eukaryota</taxon>
        <taxon>Fungi</taxon>
        <taxon>Fungi incertae sedis</taxon>
        <taxon>Zoopagomycota</taxon>
        <taxon>Kickxellomycotina</taxon>
        <taxon>Kickxellomycetes</taxon>
        <taxon>Kickxellales</taxon>
        <taxon>Kickxellaceae</taxon>
        <taxon>Coemansia</taxon>
    </lineage>
</organism>
<dbReference type="CDD" id="cd05402">
    <property type="entry name" value="NT_PAP_TUTase"/>
    <property type="match status" value="1"/>
</dbReference>
<accession>A0A9W8CJU5</accession>
<keyword evidence="4" id="KW-0460">Magnesium</keyword>
<keyword evidence="3" id="KW-0479">Metal-binding</keyword>
<dbReference type="EMBL" id="JANBOH010000043">
    <property type="protein sequence ID" value="KAJ1646976.1"/>
    <property type="molecule type" value="Genomic_DNA"/>
</dbReference>
<name>A0A9W8CJU5_9FUNG</name>
<feature type="compositionally biased region" description="Acidic residues" evidence="5">
    <location>
        <begin position="583"/>
        <end position="595"/>
    </location>
</feature>
<evidence type="ECO:0000313" key="9">
    <source>
        <dbReference type="Proteomes" id="UP001145021"/>
    </source>
</evidence>
<feature type="region of interest" description="Disordered" evidence="5">
    <location>
        <begin position="1"/>
        <end position="75"/>
    </location>
</feature>
<dbReference type="GO" id="GO:0046872">
    <property type="term" value="F:metal ion binding"/>
    <property type="evidence" value="ECO:0007669"/>
    <property type="project" value="UniProtKB-KW"/>
</dbReference>
<dbReference type="GO" id="GO:1990817">
    <property type="term" value="F:poly(A) RNA polymerase activity"/>
    <property type="evidence" value="ECO:0007669"/>
    <property type="project" value="UniProtKB-EC"/>
</dbReference>
<comment type="caution">
    <text evidence="8">The sequence shown here is derived from an EMBL/GenBank/DDBJ whole genome shotgun (WGS) entry which is preliminary data.</text>
</comment>
<reference evidence="8" key="1">
    <citation type="submission" date="2022-07" db="EMBL/GenBank/DDBJ databases">
        <title>Phylogenomic reconstructions and comparative analyses of Kickxellomycotina fungi.</title>
        <authorList>
            <person name="Reynolds N.K."/>
            <person name="Stajich J.E."/>
            <person name="Barry K."/>
            <person name="Grigoriev I.V."/>
            <person name="Crous P."/>
            <person name="Smith M.E."/>
        </authorList>
    </citation>
    <scope>NUCLEOTIDE SEQUENCE</scope>
    <source>
        <strain evidence="8">NBRC 105413</strain>
    </source>
</reference>